<feature type="domain" description="F-box" evidence="1">
    <location>
        <begin position="95"/>
        <end position="113"/>
    </location>
</feature>
<sequence>MTLDKLIKKHQLRNCLIFETSGKRATNTQSIFEECVRQIRIGDLDCMDLMRDVIEHDSNVFTLPTSRAAANEVTMRTFGTWNQFPVFRFHLKKMKTNLLNLPSEVLVHILEYLLVRGAPSMNKVEEFDSSIDSWMESCSSKSTSTARLQEFFRQINAVMSVHSTFSTLHCKRTRPSENEESLVTRYFNDLW</sequence>
<evidence type="ECO:0000313" key="3">
    <source>
        <dbReference type="Proteomes" id="UP000444721"/>
    </source>
</evidence>
<dbReference type="GeneID" id="68111173"/>
<dbReference type="VEuPathDB" id="AmoebaDB:NfTy_063070"/>
<evidence type="ECO:0000313" key="2">
    <source>
        <dbReference type="EMBL" id="KAF0977302.1"/>
    </source>
</evidence>
<dbReference type="InterPro" id="IPR001810">
    <property type="entry name" value="F-box_dom"/>
</dbReference>
<organism evidence="2 3">
    <name type="scientific">Naegleria fowleri</name>
    <name type="common">Brain eating amoeba</name>
    <dbReference type="NCBI Taxonomy" id="5763"/>
    <lineage>
        <taxon>Eukaryota</taxon>
        <taxon>Discoba</taxon>
        <taxon>Heterolobosea</taxon>
        <taxon>Tetramitia</taxon>
        <taxon>Eutetramitia</taxon>
        <taxon>Vahlkampfiidae</taxon>
        <taxon>Naegleria</taxon>
    </lineage>
</organism>
<dbReference type="VEuPathDB" id="AmoebaDB:NF0046900"/>
<proteinExistence type="predicted"/>
<reference evidence="2 3" key="1">
    <citation type="journal article" date="2019" name="Sci. Rep.">
        <title>Nanopore sequencing improves the draft genome of the human pathogenic amoeba Naegleria fowleri.</title>
        <authorList>
            <person name="Liechti N."/>
            <person name="Schurch N."/>
            <person name="Bruggmann R."/>
            <person name="Wittwer M."/>
        </authorList>
    </citation>
    <scope>NUCLEOTIDE SEQUENCE [LARGE SCALE GENOMIC DNA]</scope>
    <source>
        <strain evidence="2 3">ATCC 30894</strain>
    </source>
</reference>
<keyword evidence="3" id="KW-1185">Reference proteome</keyword>
<dbReference type="VEuPathDB" id="AmoebaDB:FDP41_003955"/>
<dbReference type="AlphaFoldDB" id="A0A6A5BRJ1"/>
<name>A0A6A5BRJ1_NAEFO</name>
<gene>
    <name evidence="2" type="ORF">FDP41_003955</name>
</gene>
<protein>
    <recommendedName>
        <fullName evidence="1">F-box domain-containing protein</fullName>
    </recommendedName>
</protein>
<comment type="caution">
    <text evidence="2">The sequence shown here is derived from an EMBL/GenBank/DDBJ whole genome shotgun (WGS) entry which is preliminary data.</text>
</comment>
<evidence type="ECO:0000259" key="1">
    <source>
        <dbReference type="PROSITE" id="PS50181"/>
    </source>
</evidence>
<dbReference type="PROSITE" id="PS50181">
    <property type="entry name" value="FBOX"/>
    <property type="match status" value="1"/>
</dbReference>
<dbReference type="EMBL" id="VFQX01000035">
    <property type="protein sequence ID" value="KAF0977302.1"/>
    <property type="molecule type" value="Genomic_DNA"/>
</dbReference>
<dbReference type="Proteomes" id="UP000444721">
    <property type="component" value="Unassembled WGS sequence"/>
</dbReference>
<accession>A0A6A5BRJ1</accession>
<dbReference type="RefSeq" id="XP_044562015.1">
    <property type="nucleotide sequence ID" value="XM_044707316.1"/>
</dbReference>